<comment type="function">
    <text evidence="1">As a component of the GATOR1 complex functions as an inhibitor of the amino acid-sensing branch of the TORC1 pathway.</text>
</comment>
<keyword evidence="1" id="KW-0458">Lysosome</keyword>
<dbReference type="GO" id="GO:0038202">
    <property type="term" value="P:TORC1 signaling"/>
    <property type="evidence" value="ECO:0007669"/>
    <property type="project" value="TreeGrafter"/>
</dbReference>
<feature type="region of interest" description="Disordered" evidence="2">
    <location>
        <begin position="372"/>
        <end position="403"/>
    </location>
</feature>
<feature type="compositionally biased region" description="Low complexity" evidence="2">
    <location>
        <begin position="148"/>
        <end position="161"/>
    </location>
</feature>
<dbReference type="GO" id="GO:1990130">
    <property type="term" value="C:GATOR1 complex"/>
    <property type="evidence" value="ECO:0007669"/>
    <property type="project" value="UniProtKB-UniRule"/>
</dbReference>
<comment type="similarity">
    <text evidence="1">Belongs to the NPR3 family.</text>
</comment>
<dbReference type="PANTHER" id="PTHR13153:SF5">
    <property type="entry name" value="GATOR COMPLEX PROTEIN NPRL3"/>
    <property type="match status" value="1"/>
</dbReference>
<dbReference type="GO" id="GO:0005764">
    <property type="term" value="C:lysosome"/>
    <property type="evidence" value="ECO:0007669"/>
    <property type="project" value="UniProtKB-SubCell"/>
</dbReference>
<accession>A0A5K3FZF0</accession>
<feature type="region of interest" description="Disordered" evidence="2">
    <location>
        <begin position="121"/>
        <end position="168"/>
    </location>
</feature>
<reference evidence="3" key="1">
    <citation type="submission" date="2019-11" db="UniProtKB">
        <authorList>
            <consortium name="WormBaseParasite"/>
        </authorList>
    </citation>
    <scope>IDENTIFICATION</scope>
</reference>
<comment type="subcellular location">
    <subcellularLocation>
        <location evidence="1">Lysosome</location>
    </subcellularLocation>
</comment>
<dbReference type="GO" id="GO:0010508">
    <property type="term" value="P:positive regulation of autophagy"/>
    <property type="evidence" value="ECO:0007669"/>
    <property type="project" value="TreeGrafter"/>
</dbReference>
<keyword evidence="1" id="KW-0732">Signal</keyword>
<proteinExistence type="inferred from homology"/>
<protein>
    <recommendedName>
        <fullName evidence="1">GATOR complex protein NPRL3</fullName>
    </recommendedName>
    <alternativeName>
        <fullName evidence="1">Nitrogen permease regulator 3-like protein</fullName>
    </alternativeName>
</protein>
<dbReference type="WBParaSite" id="MCU_012122-RA">
    <property type="protein sequence ID" value="MCU_012122-RA"/>
    <property type="gene ID" value="MCU_012122"/>
</dbReference>
<dbReference type="Pfam" id="PF03666">
    <property type="entry name" value="NPR3"/>
    <property type="match status" value="1"/>
</dbReference>
<dbReference type="GO" id="GO:1904262">
    <property type="term" value="P:negative regulation of TORC1 signaling"/>
    <property type="evidence" value="ECO:0007669"/>
    <property type="project" value="TreeGrafter"/>
</dbReference>
<name>A0A5K3FZF0_MESCO</name>
<evidence type="ECO:0000256" key="2">
    <source>
        <dbReference type="SAM" id="MobiDB-lite"/>
    </source>
</evidence>
<evidence type="ECO:0000256" key="1">
    <source>
        <dbReference type="RuleBase" id="RU368069"/>
    </source>
</evidence>
<feature type="compositionally biased region" description="Polar residues" evidence="2">
    <location>
        <begin position="130"/>
        <end position="145"/>
    </location>
</feature>
<evidence type="ECO:0000313" key="3">
    <source>
        <dbReference type="WBParaSite" id="MCU_012122-RA"/>
    </source>
</evidence>
<dbReference type="GO" id="GO:0034198">
    <property type="term" value="P:cellular response to amino acid starvation"/>
    <property type="evidence" value="ECO:0007669"/>
    <property type="project" value="UniProtKB-UniRule"/>
</dbReference>
<sequence>MTSLNSSVIFWNEEEIAPHSILFISSGAVGDRLLFWQSTASVGDTQSEQMRQGCEYTKKVSAVETIPHSQCAQSPNPLQCSHRGNSCPSPVGTCGSHLPTTCSVVVGSPIQVGGPFGVAPTPDGQPSCKGRTSATCSSNTPSAQRHSAAPCGGTAPTTPGGNSNSGGKTAVASTEMIIEGVPVSSLLSLLHPSTNKLQHKIYVKLSTKVFVGVAFSLTKAVMETNGISVVNQSSPVISREGSLRNKCNYTSTTPDSFMDFTSIVDFLRLKSPLPPPKCDRNQVHVTHNRGPFVGSGKQSGKMVNQTVSSFAIVFALNETAPPCVQSYYTELARLTGSQMRRSELYWQYLSREREKISAILDRCAGIISSGDSRVDAREHDDEDDSIPVSSLDGGNNKGDESTAPLLVTKRASLEAPDDDPVNCEKRQSVGGCEDPYQIYKHIAKRSPLCNELAQILEQVASSGRVNVKICNRYSVFFCLPFKAYAIMPFGLKMITTPKPCRPAIRPGAVWRAMERLRPYHTLLLTTRKRFLRSYTESFPIDVNQSLESFVQDLSPVSSLSAMSSRGHSQEECLRVALWLVYYGHAIIISPIVTNSAYTLAPLSHFWLQPKVVLQFAAQFSKLNFAEVLSSFSDYYTLQEHFDGESSAHFWRGLTVSERVDLVAWLLRRRLIVQHHTYLVSILPGAPKDHPQPGDIGGKDVCEAGSSSVSNSSTEAMFVRIHQGCGGALLRSALPTETDRQHVLDHYRSTVQHYPKMLHLFLRILTQLPAHMEELMFVESVDRQTLTNCVQLFSPFLTTLRLPDPVTACFAGVEWSY</sequence>
<dbReference type="InterPro" id="IPR005365">
    <property type="entry name" value="Npr3"/>
</dbReference>
<dbReference type="AlphaFoldDB" id="A0A5K3FZF0"/>
<organism evidence="3">
    <name type="scientific">Mesocestoides corti</name>
    <name type="common">Flatworm</name>
    <dbReference type="NCBI Taxonomy" id="53468"/>
    <lineage>
        <taxon>Eukaryota</taxon>
        <taxon>Metazoa</taxon>
        <taxon>Spiralia</taxon>
        <taxon>Lophotrochozoa</taxon>
        <taxon>Platyhelminthes</taxon>
        <taxon>Cestoda</taxon>
        <taxon>Eucestoda</taxon>
        <taxon>Cyclophyllidea</taxon>
        <taxon>Mesocestoididae</taxon>
        <taxon>Mesocestoides</taxon>
    </lineage>
</organism>
<dbReference type="PANTHER" id="PTHR13153">
    <property type="entry name" value="CGTHBA PROTEIN -14 GENE PROTEIN"/>
    <property type="match status" value="1"/>
</dbReference>